<organism evidence="3 4">
    <name type="scientific">Symbiodinium necroappetens</name>
    <dbReference type="NCBI Taxonomy" id="1628268"/>
    <lineage>
        <taxon>Eukaryota</taxon>
        <taxon>Sar</taxon>
        <taxon>Alveolata</taxon>
        <taxon>Dinophyceae</taxon>
        <taxon>Suessiales</taxon>
        <taxon>Symbiodiniaceae</taxon>
        <taxon>Symbiodinium</taxon>
    </lineage>
</organism>
<dbReference type="Proteomes" id="UP000601435">
    <property type="component" value="Unassembled WGS sequence"/>
</dbReference>
<evidence type="ECO:0000256" key="1">
    <source>
        <dbReference type="SAM" id="Coils"/>
    </source>
</evidence>
<feature type="chain" id="PRO_5032330187" evidence="2">
    <location>
        <begin position="31"/>
        <end position="311"/>
    </location>
</feature>
<keyword evidence="2" id="KW-0732">Signal</keyword>
<comment type="caution">
    <text evidence="3">The sequence shown here is derived from an EMBL/GenBank/DDBJ whole genome shotgun (WGS) entry which is preliminary data.</text>
</comment>
<accession>A0A813AN96</accession>
<proteinExistence type="predicted"/>
<keyword evidence="1" id="KW-0175">Coiled coil</keyword>
<feature type="signal peptide" evidence="2">
    <location>
        <begin position="1"/>
        <end position="30"/>
    </location>
</feature>
<feature type="coiled-coil region" evidence="1">
    <location>
        <begin position="122"/>
        <end position="209"/>
    </location>
</feature>
<dbReference type="OrthoDB" id="431878at2759"/>
<evidence type="ECO:0000313" key="3">
    <source>
        <dbReference type="EMBL" id="CAE7872507.1"/>
    </source>
</evidence>
<reference evidence="3" key="1">
    <citation type="submission" date="2021-02" db="EMBL/GenBank/DDBJ databases">
        <authorList>
            <person name="Dougan E. K."/>
            <person name="Rhodes N."/>
            <person name="Thang M."/>
            <person name="Chan C."/>
        </authorList>
    </citation>
    <scope>NUCLEOTIDE SEQUENCE</scope>
</reference>
<gene>
    <name evidence="3" type="ORF">SNEC2469_LOCUS28262</name>
</gene>
<protein>
    <submittedName>
        <fullName evidence="3">Uncharacterized protein</fullName>
    </submittedName>
</protein>
<dbReference type="EMBL" id="CAJNJA010061030">
    <property type="protein sequence ID" value="CAE7872507.1"/>
    <property type="molecule type" value="Genomic_DNA"/>
</dbReference>
<name>A0A813AN96_9DINO</name>
<evidence type="ECO:0000313" key="4">
    <source>
        <dbReference type="Proteomes" id="UP000601435"/>
    </source>
</evidence>
<keyword evidence="4" id="KW-1185">Reference proteome</keyword>
<evidence type="ECO:0000256" key="2">
    <source>
        <dbReference type="SAM" id="SignalP"/>
    </source>
</evidence>
<sequence length="311" mass="35412">MLRGPCRKSRCVVWFALVLCLCLAPQGRQSSTFIPAPRQGEPDLRSLCGTPIKVRAQCIFVPCTAGEDDAIVAVKQQQAVPSQWEQWVGSVVGWFTNVLHVGGPKDQIVLSLEEFTQLRDHLLRMQGYIKEAEDRAEQAEALLVLTRRRHKQDLKKAGKKMQLLVKYVGETEKERDALKKERDALKKELEEKEALLRKYKQAAKSFKEVLRDDEEVLLDDEVEVTPTAKIEPEEELDEFSRIIFENFAEERKQKDEFGLISPTYMTIEECRQECELRGLNAEGGLGHLRARVRAARAKDRLSAGVRNGHGD</sequence>
<dbReference type="AlphaFoldDB" id="A0A813AN96"/>